<reference evidence="4" key="1">
    <citation type="submission" date="2024-05" db="EMBL/GenBank/DDBJ databases">
        <title>30 novel species of actinomycetes from the DSMZ collection.</title>
        <authorList>
            <person name="Nouioui I."/>
        </authorList>
    </citation>
    <scope>NUCLEOTIDE SEQUENCE</scope>
    <source>
        <strain evidence="4">DSM 41529</strain>
    </source>
</reference>
<feature type="domain" description="2,6-dihydroxypyridine 3-monooxygenase substrate binding" evidence="3">
    <location>
        <begin position="170"/>
        <end position="297"/>
    </location>
</feature>
<proteinExistence type="predicted"/>
<evidence type="ECO:0000256" key="1">
    <source>
        <dbReference type="SAM" id="MobiDB-lite"/>
    </source>
</evidence>
<evidence type="ECO:0000313" key="5">
    <source>
        <dbReference type="Proteomes" id="UP001180754"/>
    </source>
</evidence>
<dbReference type="Gene3D" id="3.50.50.60">
    <property type="entry name" value="FAD/NAD(P)-binding domain"/>
    <property type="match status" value="2"/>
</dbReference>
<sequence length="398" mass="43191">MLAVTAVSDVRTVGVVGGSLGGLFQAVALAELGLDVTVWERSAGRPDDRGAGIVLQPSVAWFLSVFCGVDPDRISVPVTHRQFFGRDGRSHHTLMRQRMISWGAIYTSLRDRLDSERYHDGRRVTALTPWPDGVDVHLGEAVHPVDLAIIADGSASRHRGLVAPDGAPRYAGYVAYRGVIDEAELPEELSEVFRDRFSFYDGDRTQFLCYFIPGDFGSTTPGSRRMNWVWYVRADAAGLDRITTDRDGTAHGLSLPPGLMAARVRGELLDRARTSLPEPLRRLVEHTREPFAQAILDGHASRMRRGRTLLTGDAAFVVRPHTAASAEKAAADAIALFTALQQVPSVDAALQAWEKDRLAEGAALYQHGVRLGQRLGLGGPEADPPHRPAPGNAARGGS</sequence>
<dbReference type="InterPro" id="IPR053212">
    <property type="entry name" value="DHP_3-monooxygenase"/>
</dbReference>
<dbReference type="SUPFAM" id="SSF54373">
    <property type="entry name" value="FAD-linked reductases, C-terminal domain"/>
    <property type="match status" value="1"/>
</dbReference>
<dbReference type="EMBL" id="JAVRFD010000001">
    <property type="protein sequence ID" value="MDT0541865.1"/>
    <property type="molecule type" value="Genomic_DNA"/>
</dbReference>
<organism evidence="4 5">
    <name type="scientific">Streptomyces lonegramiae</name>
    <dbReference type="NCBI Taxonomy" id="3075524"/>
    <lineage>
        <taxon>Bacteria</taxon>
        <taxon>Bacillati</taxon>
        <taxon>Actinomycetota</taxon>
        <taxon>Actinomycetes</taxon>
        <taxon>Kitasatosporales</taxon>
        <taxon>Streptomycetaceae</taxon>
        <taxon>Streptomyces</taxon>
    </lineage>
</organism>
<comment type="caution">
    <text evidence="4">The sequence shown here is derived from an EMBL/GenBank/DDBJ whole genome shotgun (WGS) entry which is preliminary data.</text>
</comment>
<dbReference type="Proteomes" id="UP001180754">
    <property type="component" value="Unassembled WGS sequence"/>
</dbReference>
<dbReference type="SUPFAM" id="SSF51905">
    <property type="entry name" value="FAD/NAD(P)-binding domain"/>
    <property type="match status" value="1"/>
</dbReference>
<dbReference type="InterPro" id="IPR002938">
    <property type="entry name" value="FAD-bd"/>
</dbReference>
<evidence type="ECO:0008006" key="6">
    <source>
        <dbReference type="Google" id="ProtNLM"/>
    </source>
</evidence>
<name>A0ABU2X7H8_9ACTN</name>
<dbReference type="InterPro" id="IPR036188">
    <property type="entry name" value="FAD/NAD-bd_sf"/>
</dbReference>
<protein>
    <recommendedName>
        <fullName evidence="6">2,6-dihydroxypyridine 3-monooxygenase</fullName>
    </recommendedName>
</protein>
<dbReference type="PANTHER" id="PTHR47469">
    <property type="entry name" value="MONOOXYGENASE-LIKE"/>
    <property type="match status" value="1"/>
</dbReference>
<dbReference type="NCBIfam" id="NF005566">
    <property type="entry name" value="PRK07236.1"/>
    <property type="match status" value="1"/>
</dbReference>
<evidence type="ECO:0000259" key="2">
    <source>
        <dbReference type="Pfam" id="PF01494"/>
    </source>
</evidence>
<feature type="region of interest" description="Disordered" evidence="1">
    <location>
        <begin position="375"/>
        <end position="398"/>
    </location>
</feature>
<dbReference type="PRINTS" id="PR00420">
    <property type="entry name" value="RNGMNOXGNASE"/>
</dbReference>
<feature type="domain" description="FAD-binding" evidence="2">
    <location>
        <begin position="299"/>
        <end position="364"/>
    </location>
</feature>
<keyword evidence="5" id="KW-1185">Reference proteome</keyword>
<dbReference type="RefSeq" id="WP_311722156.1">
    <property type="nucleotide sequence ID" value="NZ_JAVRFD010000001.1"/>
</dbReference>
<dbReference type="InterPro" id="IPR054707">
    <property type="entry name" value="DhpH_subs-bd"/>
</dbReference>
<gene>
    <name evidence="4" type="ORF">RND15_03910</name>
</gene>
<dbReference type="Pfam" id="PF22607">
    <property type="entry name" value="FAD_binding-like"/>
    <property type="match status" value="1"/>
</dbReference>
<evidence type="ECO:0000313" key="4">
    <source>
        <dbReference type="EMBL" id="MDT0541865.1"/>
    </source>
</evidence>
<evidence type="ECO:0000259" key="3">
    <source>
        <dbReference type="Pfam" id="PF22607"/>
    </source>
</evidence>
<dbReference type="Pfam" id="PF01494">
    <property type="entry name" value="FAD_binding_3"/>
    <property type="match status" value="1"/>
</dbReference>
<dbReference type="PANTHER" id="PTHR47469:SF2">
    <property type="entry name" value="OS06G0597600 PROTEIN"/>
    <property type="match status" value="1"/>
</dbReference>
<accession>A0ABU2X7H8</accession>